<evidence type="ECO:0000313" key="3">
    <source>
        <dbReference type="Proteomes" id="UP000270094"/>
    </source>
</evidence>
<feature type="compositionally biased region" description="Basic and acidic residues" evidence="1">
    <location>
        <begin position="1"/>
        <end position="20"/>
    </location>
</feature>
<feature type="compositionally biased region" description="Basic and acidic residues" evidence="1">
    <location>
        <begin position="200"/>
        <end position="214"/>
    </location>
</feature>
<dbReference type="Proteomes" id="UP000270094">
    <property type="component" value="Unassembled WGS sequence"/>
</dbReference>
<name>A0A3P7IIZ9_STRVU</name>
<dbReference type="OrthoDB" id="5867402at2759"/>
<feature type="compositionally biased region" description="Basic and acidic residues" evidence="1">
    <location>
        <begin position="347"/>
        <end position="361"/>
    </location>
</feature>
<feature type="region of interest" description="Disordered" evidence="1">
    <location>
        <begin position="406"/>
        <end position="551"/>
    </location>
</feature>
<feature type="compositionally biased region" description="Basic and acidic residues" evidence="1">
    <location>
        <begin position="463"/>
        <end position="476"/>
    </location>
</feature>
<organism evidence="2 3">
    <name type="scientific">Strongylus vulgaris</name>
    <name type="common">Blood worm</name>
    <dbReference type="NCBI Taxonomy" id="40348"/>
    <lineage>
        <taxon>Eukaryota</taxon>
        <taxon>Metazoa</taxon>
        <taxon>Ecdysozoa</taxon>
        <taxon>Nematoda</taxon>
        <taxon>Chromadorea</taxon>
        <taxon>Rhabditida</taxon>
        <taxon>Rhabditina</taxon>
        <taxon>Rhabditomorpha</taxon>
        <taxon>Strongyloidea</taxon>
        <taxon>Strongylidae</taxon>
        <taxon>Strongylus</taxon>
    </lineage>
</organism>
<keyword evidence="3" id="KW-1185">Reference proteome</keyword>
<gene>
    <name evidence="2" type="ORF">SVUK_LOCUS542</name>
</gene>
<feature type="compositionally biased region" description="Basic and acidic residues" evidence="1">
    <location>
        <begin position="601"/>
        <end position="612"/>
    </location>
</feature>
<feature type="region of interest" description="Disordered" evidence="1">
    <location>
        <begin position="346"/>
        <end position="389"/>
    </location>
</feature>
<evidence type="ECO:0000256" key="1">
    <source>
        <dbReference type="SAM" id="MobiDB-lite"/>
    </source>
</evidence>
<sequence>MRKLARDEEERKRRKMELGLKRPGGTVNERERMTRVAPPYPFKAEVRRLPTGEMYAVREWVYSYAEKEPKIVRPHIPVAAVHSVVLKTQKSKFMKETEEQKRKRKPEEPSQTHVMEELGKSETRLRDAETFGPLKLLPRIAKEQREKKRELRESKTEAPTLISLTALSPQVLEKKEQKEHRRPTKEVQSSVSRISTYPKILEETEEQPKNEQKQHRPKALVTKPKVMEKEELKKLAIDGPKTKPEPFILPTDIESTEKKPEKQAPEQPSTETLLLATPAPLMSKGIQEVRNKNEIKQTSAQAQPVVPVAVLPPMAMKEEAKKVDVKRAATDVLQVVPAVVLPPEVGEEAKPMSVEPKRPVEAKTVVPSSTESGSAEGERTKEPEPGLLNEVPLVVPVTLPSKVAKKIKPKELGLEKPSTGFSLVVPSSAGPGSAEGKPKKFETEPSTTEGPFVILPMIPPVVEEIKQKKIEPKKPNIEAPPKDLPPNAEETKPKKLELKPRFEPSTVVPPKQPKIVQETKPKKRDSKKPSTKDSLAFPKAAGVASVGEGRPMKLESVQPAVVLPTILPPVIEEIKRKNVEPGEPITEATAAAASNASAEEAEPKKLERERPSKAALTAVLPSDLQPKVVAETKPKELVPEKPSTKVLVVPPTLLPVPEVKSKQVEPKKLSTAPALSSDLQPKVVEEIRLRLEPKKLVTEVSAVPTTVLLPVEKIKPTKVEPKKLSNEATAVVLPSNAQPKVDEEIKLKKIEPEKPSSKVPVVPPTMLPVPETKSKVEPKKLSTEAPGLSIDLQPKVVKEIKPKGRVTEKLTEVPIVPATVLSPVPEKTKPKKVEPKKPSTEALAVVLPSDLQKVVEEIKLRFEPKKPGIEVSAVSSTVLSPVPEKTKPKKVEPSVEAPAAVLPRPKVVEEIKPRKFEPEKPSEVPIIPPTVLSPVPEKTKPKKVEPKKLGTEAPALSSDLQPKVEETKLRFEPKKPGTEVSAVPPTVLPSVPEETKPKKVGPSVEAPTVVLTSVLRPK</sequence>
<protein>
    <submittedName>
        <fullName evidence="2">Uncharacterized protein</fullName>
    </submittedName>
</protein>
<feature type="region of interest" description="Disordered" evidence="1">
    <location>
        <begin position="89"/>
        <end position="279"/>
    </location>
</feature>
<feature type="region of interest" description="Disordered" evidence="1">
    <location>
        <begin position="576"/>
        <end position="615"/>
    </location>
</feature>
<feature type="compositionally biased region" description="Basic and acidic residues" evidence="1">
    <location>
        <begin position="489"/>
        <end position="502"/>
    </location>
</feature>
<feature type="compositionally biased region" description="Basic and acidic residues" evidence="1">
    <location>
        <begin position="140"/>
        <end position="156"/>
    </location>
</feature>
<feature type="compositionally biased region" description="Basic and acidic residues" evidence="1">
    <location>
        <begin position="772"/>
        <end position="782"/>
    </location>
</feature>
<feature type="non-terminal residue" evidence="2">
    <location>
        <position position="1018"/>
    </location>
</feature>
<feature type="compositionally biased region" description="Basic and acidic residues" evidence="1">
    <location>
        <begin position="255"/>
        <end position="264"/>
    </location>
</feature>
<feature type="region of interest" description="Disordered" evidence="1">
    <location>
        <begin position="918"/>
        <end position="1003"/>
    </location>
</feature>
<reference evidence="2 3" key="1">
    <citation type="submission" date="2018-11" db="EMBL/GenBank/DDBJ databases">
        <authorList>
            <consortium name="Pathogen Informatics"/>
        </authorList>
    </citation>
    <scope>NUCLEOTIDE SEQUENCE [LARGE SCALE GENOMIC DNA]</scope>
</reference>
<feature type="compositionally biased region" description="Basic and acidic residues" evidence="1">
    <location>
        <begin position="93"/>
        <end position="129"/>
    </location>
</feature>
<dbReference type="AlphaFoldDB" id="A0A3P7IIZ9"/>
<feature type="compositionally biased region" description="Low complexity" evidence="1">
    <location>
        <begin position="586"/>
        <end position="598"/>
    </location>
</feature>
<feature type="region of interest" description="Disordered" evidence="1">
    <location>
        <begin position="752"/>
        <end position="787"/>
    </location>
</feature>
<feature type="compositionally biased region" description="Basic and acidic residues" evidence="1">
    <location>
        <begin position="937"/>
        <end position="950"/>
    </location>
</feature>
<feature type="compositionally biased region" description="Basic and acidic residues" evidence="1">
    <location>
        <begin position="225"/>
        <end position="244"/>
    </location>
</feature>
<evidence type="ECO:0000313" key="2">
    <source>
        <dbReference type="EMBL" id="VDM65544.1"/>
    </source>
</evidence>
<dbReference type="EMBL" id="UYYB01000930">
    <property type="protein sequence ID" value="VDM65544.1"/>
    <property type="molecule type" value="Genomic_DNA"/>
</dbReference>
<feature type="compositionally biased region" description="Basic and acidic residues" evidence="1">
    <location>
        <begin position="962"/>
        <end position="977"/>
    </location>
</feature>
<feature type="compositionally biased region" description="Polar residues" evidence="1">
    <location>
        <begin position="186"/>
        <end position="195"/>
    </location>
</feature>
<accession>A0A3P7IIZ9</accession>
<proteinExistence type="predicted"/>
<feature type="region of interest" description="Disordered" evidence="1">
    <location>
        <begin position="1"/>
        <end position="33"/>
    </location>
</feature>